<dbReference type="Proteomes" id="UP000236321">
    <property type="component" value="Unassembled WGS sequence"/>
</dbReference>
<evidence type="ECO:0000313" key="1">
    <source>
        <dbReference type="EMBL" id="GBD54042.1"/>
    </source>
</evidence>
<proteinExistence type="predicted"/>
<name>A0A2H6BV55_MICAE</name>
<organism evidence="1 2">
    <name type="scientific">Microcystis aeruginosa NIES-298</name>
    <dbReference type="NCBI Taxonomy" id="449468"/>
    <lineage>
        <taxon>Bacteria</taxon>
        <taxon>Bacillati</taxon>
        <taxon>Cyanobacteriota</taxon>
        <taxon>Cyanophyceae</taxon>
        <taxon>Oscillatoriophycideae</taxon>
        <taxon>Chroococcales</taxon>
        <taxon>Microcystaceae</taxon>
        <taxon>Microcystis</taxon>
    </lineage>
</organism>
<gene>
    <name evidence="1" type="ORF">BGM30_31350</name>
</gene>
<sequence>MTFNPVSSDPFERYFYKRAELADKMALAGHVVDARILATASLDALAEIWLHDFPDIKKKLQSELGGKVRASIRLARFLKQFAVGDARVSKVAVICFAEDWKKHRPQDTDIANRLLNRRISNNPHQLPSSYLDLSRDDLAQECPELNSRSDLYALAEEYEYGAILYSFYRCPLVHVATHSKRTHGFARGEEVMYYWSDDDDDSVTIGFGPNLATCWLRNVVSNYVLTCQQFGITPANYIDAGISHEDRFGALWSRYNRRNVASSRSSGTLN</sequence>
<dbReference type="RefSeq" id="WP_103112770.1">
    <property type="nucleotide sequence ID" value="NZ_BEIU01000006.1"/>
</dbReference>
<dbReference type="AlphaFoldDB" id="A0A2H6BV55"/>
<evidence type="ECO:0000313" key="2">
    <source>
        <dbReference type="Proteomes" id="UP000236321"/>
    </source>
</evidence>
<dbReference type="EMBL" id="BEYQ01000010">
    <property type="protein sequence ID" value="GBD54042.1"/>
    <property type="molecule type" value="Genomic_DNA"/>
</dbReference>
<comment type="caution">
    <text evidence="1">The sequence shown here is derived from an EMBL/GenBank/DDBJ whole genome shotgun (WGS) entry which is preliminary data.</text>
</comment>
<reference evidence="2" key="1">
    <citation type="submission" date="2017-12" db="EMBL/GenBank/DDBJ databases">
        <title>Improved Draft Genome Sequence of Microcystis aeruginosa NIES-298, a Microcystin-Producing Cyanobacterium from Lake Kasumigaura, Japan.</title>
        <authorList>
            <person name="Yamaguchi H."/>
            <person name="Suzuki S."/>
            <person name="Kawachi M."/>
        </authorList>
    </citation>
    <scope>NUCLEOTIDE SEQUENCE [LARGE SCALE GENOMIC DNA]</scope>
    <source>
        <strain evidence="2">NIES-298</strain>
    </source>
</reference>
<protein>
    <submittedName>
        <fullName evidence="1">Uncharacterized protein</fullName>
    </submittedName>
</protein>
<accession>A0A2H6BV55</accession>